<evidence type="ECO:0000313" key="9">
    <source>
        <dbReference type="Proteomes" id="UP000240572"/>
    </source>
</evidence>
<dbReference type="InterPro" id="IPR050445">
    <property type="entry name" value="Bact_polysacc_biosynth/exp"/>
</dbReference>
<keyword evidence="4 6" id="KW-1133">Transmembrane helix</keyword>
<proteinExistence type="predicted"/>
<dbReference type="EMBL" id="PYGD01000013">
    <property type="protein sequence ID" value="PSK89043.1"/>
    <property type="molecule type" value="Genomic_DNA"/>
</dbReference>
<evidence type="ECO:0000313" key="8">
    <source>
        <dbReference type="EMBL" id="PSK89043.1"/>
    </source>
</evidence>
<evidence type="ECO:0000256" key="5">
    <source>
        <dbReference type="ARBA" id="ARBA00023136"/>
    </source>
</evidence>
<evidence type="ECO:0000256" key="1">
    <source>
        <dbReference type="ARBA" id="ARBA00004651"/>
    </source>
</evidence>
<dbReference type="OrthoDB" id="638262at2"/>
<dbReference type="RefSeq" id="WP_106525071.1">
    <property type="nucleotide sequence ID" value="NZ_PYGD01000013.1"/>
</dbReference>
<dbReference type="AlphaFoldDB" id="A0A2P8CVN9"/>
<evidence type="ECO:0000256" key="3">
    <source>
        <dbReference type="ARBA" id="ARBA00022692"/>
    </source>
</evidence>
<dbReference type="PANTHER" id="PTHR32309">
    <property type="entry name" value="TYROSINE-PROTEIN KINASE"/>
    <property type="match status" value="1"/>
</dbReference>
<feature type="domain" description="Polysaccharide chain length determinant N-terminal" evidence="7">
    <location>
        <begin position="5"/>
        <end position="64"/>
    </location>
</feature>
<keyword evidence="3 6" id="KW-0812">Transmembrane</keyword>
<evidence type="ECO:0000256" key="4">
    <source>
        <dbReference type="ARBA" id="ARBA00022989"/>
    </source>
</evidence>
<name>A0A2P8CVN9_9BACT</name>
<dbReference type="GO" id="GO:0004713">
    <property type="term" value="F:protein tyrosine kinase activity"/>
    <property type="evidence" value="ECO:0007669"/>
    <property type="project" value="TreeGrafter"/>
</dbReference>
<gene>
    <name evidence="8" type="ORF">B0I18_11355</name>
</gene>
<dbReference type="GO" id="GO:0005886">
    <property type="term" value="C:plasma membrane"/>
    <property type="evidence" value="ECO:0007669"/>
    <property type="project" value="UniProtKB-SubCell"/>
</dbReference>
<feature type="transmembrane region" description="Helical" evidence="6">
    <location>
        <begin position="284"/>
        <end position="310"/>
    </location>
</feature>
<dbReference type="Proteomes" id="UP000240572">
    <property type="component" value="Unassembled WGS sequence"/>
</dbReference>
<feature type="transmembrane region" description="Helical" evidence="6">
    <location>
        <begin position="20"/>
        <end position="36"/>
    </location>
</feature>
<protein>
    <submittedName>
        <fullName evidence="8">Subunit length determinant protein</fullName>
    </submittedName>
</protein>
<organism evidence="8 9">
    <name type="scientific">Taibaiella chishuiensis</name>
    <dbReference type="NCBI Taxonomy" id="1434707"/>
    <lineage>
        <taxon>Bacteria</taxon>
        <taxon>Pseudomonadati</taxon>
        <taxon>Bacteroidota</taxon>
        <taxon>Chitinophagia</taxon>
        <taxon>Chitinophagales</taxon>
        <taxon>Chitinophagaceae</taxon>
        <taxon>Taibaiella</taxon>
    </lineage>
</organism>
<accession>A0A2P8CVN9</accession>
<evidence type="ECO:0000256" key="2">
    <source>
        <dbReference type="ARBA" id="ARBA00022475"/>
    </source>
</evidence>
<dbReference type="Pfam" id="PF02706">
    <property type="entry name" value="Wzz"/>
    <property type="match status" value="1"/>
</dbReference>
<comment type="caution">
    <text evidence="8">The sequence shown here is derived from an EMBL/GenBank/DDBJ whole genome shotgun (WGS) entry which is preliminary data.</text>
</comment>
<sequence length="317" mass="35978">MSETRFDFIEIIKAIYRRKLFILGFTLLAAIVGFVFCSLQQKLYKSETTFIVKNPTLVDRNFTFRTTSYEHKDFFATADDVDNIVTLGESNGLIGYLIEKFDLAKAYGIDNPGKLFNKVKKNFKFTREDTKNIRLYYSDPDAKRAQAITIAAREHLQDLFQDYFISTNQDLTKALYKKAGAISDTIARLDDSMMVLRTQSGAYSQLQPSRGNSVIYNTEDKVTAEKAIALEKIQEMAATKDKLVTDRAEYNSLINEFEVIAQGKIRLFYIVEDASLPDFPTYPIVPLIVAACALAGFFFACILTLILTIIRIQNGKQ</sequence>
<evidence type="ECO:0000256" key="6">
    <source>
        <dbReference type="SAM" id="Phobius"/>
    </source>
</evidence>
<evidence type="ECO:0000259" key="7">
    <source>
        <dbReference type="Pfam" id="PF02706"/>
    </source>
</evidence>
<dbReference type="PANTHER" id="PTHR32309:SF13">
    <property type="entry name" value="FERRIC ENTEROBACTIN TRANSPORT PROTEIN FEPE"/>
    <property type="match status" value="1"/>
</dbReference>
<keyword evidence="5 6" id="KW-0472">Membrane</keyword>
<reference evidence="8 9" key="1">
    <citation type="submission" date="2018-03" db="EMBL/GenBank/DDBJ databases">
        <title>Genomic Encyclopedia of Type Strains, Phase III (KMG-III): the genomes of soil and plant-associated and newly described type strains.</title>
        <authorList>
            <person name="Whitman W."/>
        </authorList>
    </citation>
    <scope>NUCLEOTIDE SEQUENCE [LARGE SCALE GENOMIC DNA]</scope>
    <source>
        <strain evidence="8 9">CGMCC 1.12700</strain>
    </source>
</reference>
<keyword evidence="9" id="KW-1185">Reference proteome</keyword>
<keyword evidence="2" id="KW-1003">Cell membrane</keyword>
<dbReference type="InterPro" id="IPR003856">
    <property type="entry name" value="LPS_length_determ_N"/>
</dbReference>
<comment type="subcellular location">
    <subcellularLocation>
        <location evidence="1">Cell membrane</location>
        <topology evidence="1">Multi-pass membrane protein</topology>
    </subcellularLocation>
</comment>